<protein>
    <submittedName>
        <fullName evidence="2">Integral membrane protein</fullName>
    </submittedName>
</protein>
<dbReference type="Proteomes" id="UP000009222">
    <property type="component" value="Chromosome"/>
</dbReference>
<dbReference type="Pfam" id="PF01944">
    <property type="entry name" value="SpoIIM"/>
    <property type="match status" value="1"/>
</dbReference>
<proteinExistence type="predicted"/>
<dbReference type="OrthoDB" id="9792847at2"/>
<gene>
    <name evidence="2" type="ordered locus">TREAZ_1529</name>
</gene>
<feature type="transmembrane region" description="Helical" evidence="1">
    <location>
        <begin position="103"/>
        <end position="122"/>
    </location>
</feature>
<dbReference type="KEGG" id="taz:TREAZ_1529"/>
<evidence type="ECO:0000313" key="3">
    <source>
        <dbReference type="Proteomes" id="UP000009222"/>
    </source>
</evidence>
<dbReference type="eggNOG" id="COG1300">
    <property type="taxonomic scope" value="Bacteria"/>
</dbReference>
<dbReference type="EMBL" id="CP001841">
    <property type="protein sequence ID" value="AEF80397.1"/>
    <property type="molecule type" value="Genomic_DNA"/>
</dbReference>
<dbReference type="InterPro" id="IPR002798">
    <property type="entry name" value="SpoIIM-like"/>
</dbReference>
<dbReference type="AlphaFoldDB" id="F5YE24"/>
<dbReference type="RefSeq" id="WP_015710486.1">
    <property type="nucleotide sequence ID" value="NC_015577.1"/>
</dbReference>
<accession>F5YE24</accession>
<evidence type="ECO:0000313" key="2">
    <source>
        <dbReference type="EMBL" id="AEF80397.1"/>
    </source>
</evidence>
<feature type="transmembrane region" description="Helical" evidence="1">
    <location>
        <begin position="220"/>
        <end position="243"/>
    </location>
</feature>
<dbReference type="STRING" id="545695.TREAZ_1529"/>
<keyword evidence="3" id="KW-1185">Reference proteome</keyword>
<dbReference type="InParanoid" id="F5YE24"/>
<feature type="transmembrane region" description="Helical" evidence="1">
    <location>
        <begin position="264"/>
        <end position="287"/>
    </location>
</feature>
<feature type="transmembrane region" description="Helical" evidence="1">
    <location>
        <begin position="183"/>
        <end position="208"/>
    </location>
</feature>
<keyword evidence="1" id="KW-0472">Membrane</keyword>
<dbReference type="HOGENOM" id="CLU_069787_1_0_12"/>
<sequence>MTQQTFIKGREAFWNEFEQLVRGGRKALKAKAAWFPKGYRELTQDLNTARAHGFDPSIIERLNTLVLEGNQILYSQRSFSLPSVADFILRIFPRAVRSQWRSLGAAMLIFYGIAFFFGCLCVRYPSMVYEVMGEDQAWSIENMYDPESYHFLTPREVSSDADMFGFYIYNNISIAFRTFAGGILAGFGSLLILCLNALFLGAAAGHIINLGYGGTFFPFIIAHSAFELTAIVFSAQGGLLLGYSLFVAKGRSRAASVKEAGKTALPIISGAGIMLVIAACLEAFWSSRHTLPIMLRYGVGASLWVLLLCYFVFAGRKN</sequence>
<evidence type="ECO:0000256" key="1">
    <source>
        <dbReference type="SAM" id="Phobius"/>
    </source>
</evidence>
<name>F5YE24_LEAAZ</name>
<keyword evidence="1" id="KW-1133">Transmembrane helix</keyword>
<reference evidence="3" key="1">
    <citation type="submission" date="2009-12" db="EMBL/GenBank/DDBJ databases">
        <title>Complete sequence of Treponema azotonutricium strain ZAS-9.</title>
        <authorList>
            <person name="Tetu S.G."/>
            <person name="Matson E."/>
            <person name="Ren Q."/>
            <person name="Seshadri R."/>
            <person name="Elbourne L."/>
            <person name="Hassan K.A."/>
            <person name="Durkin A."/>
            <person name="Radune D."/>
            <person name="Mohamoud Y."/>
            <person name="Shay R."/>
            <person name="Jin S."/>
            <person name="Zhang X."/>
            <person name="Lucey K."/>
            <person name="Ballor N.R."/>
            <person name="Ottesen E."/>
            <person name="Rosenthal R."/>
            <person name="Allen A."/>
            <person name="Leadbetter J.R."/>
            <person name="Paulsen I.T."/>
        </authorList>
    </citation>
    <scope>NUCLEOTIDE SEQUENCE [LARGE SCALE GENOMIC DNA]</scope>
    <source>
        <strain evidence="3">ATCC BAA-888 / DSM 13862 / ZAS-9</strain>
    </source>
</reference>
<keyword evidence="1" id="KW-0812">Transmembrane</keyword>
<reference evidence="2 3" key="2">
    <citation type="journal article" date="2011" name="ISME J.">
        <title>RNA-seq reveals cooperative metabolic interactions between two termite-gut spirochete species in co-culture.</title>
        <authorList>
            <person name="Rosenthal A.Z."/>
            <person name="Matson E.G."/>
            <person name="Eldar A."/>
            <person name="Leadbetter J.R."/>
        </authorList>
    </citation>
    <scope>NUCLEOTIDE SEQUENCE [LARGE SCALE GENOMIC DNA]</scope>
    <source>
        <strain evidence="3">ATCC BAA-888 / DSM 13862 / ZAS-9</strain>
    </source>
</reference>
<organism evidence="2 3">
    <name type="scientific">Leadbettera azotonutricia (strain ATCC BAA-888 / DSM 13862 / ZAS-9)</name>
    <name type="common">Treponema azotonutricium</name>
    <dbReference type="NCBI Taxonomy" id="545695"/>
    <lineage>
        <taxon>Bacteria</taxon>
        <taxon>Pseudomonadati</taxon>
        <taxon>Spirochaetota</taxon>
        <taxon>Spirochaetia</taxon>
        <taxon>Spirochaetales</taxon>
        <taxon>Breznakiellaceae</taxon>
        <taxon>Leadbettera</taxon>
    </lineage>
</organism>
<dbReference type="PANTHER" id="PTHR35337">
    <property type="entry name" value="SLR1478 PROTEIN"/>
    <property type="match status" value="1"/>
</dbReference>
<dbReference type="PANTHER" id="PTHR35337:SF1">
    <property type="entry name" value="SLR1478 PROTEIN"/>
    <property type="match status" value="1"/>
</dbReference>
<feature type="transmembrane region" description="Helical" evidence="1">
    <location>
        <begin position="293"/>
        <end position="313"/>
    </location>
</feature>